<sequence length="341" mass="38646">MAFTNTFHQFLLFAILLCIGLSSFQSSAISHEPSMVKRHEEWMVQHRRTYKDNVEKERRFQIFQKNVNLIEAHNKKNKSYSLSVNQFADLTDEEFEKMYASAKVPESRHSNSQRTPFKYEGYTSVPASINWVTMGAVTPIRNQGTCGSCWAFAAIATVESLTWIKTGKSYDLSEQQIVDCDRYGKDRGCNGGYADGAYNWIINNRGVTTEASYPYVGYQQYYCYRAQSAVTIKGYQFVPNNSERAMQQAVANQPIAVYVESKGYNFKYYSGGLFTGQCGTATDHVVAVVGYGTTTDGYPYWLIKNSWGTGWGENGYMRMLRNVNDPRGLCGIALYPTYPTN</sequence>
<dbReference type="PANTHER" id="PTHR12411">
    <property type="entry name" value="CYSTEINE PROTEASE FAMILY C1-RELATED"/>
    <property type="match status" value="1"/>
</dbReference>
<dbReference type="InterPro" id="IPR038765">
    <property type="entry name" value="Papain-like_cys_pep_sf"/>
</dbReference>
<evidence type="ECO:0000256" key="1">
    <source>
        <dbReference type="ARBA" id="ARBA00008455"/>
    </source>
</evidence>
<dbReference type="SMART" id="SM00848">
    <property type="entry name" value="Inhibitor_I29"/>
    <property type="match status" value="1"/>
</dbReference>
<dbReference type="InterPro" id="IPR013201">
    <property type="entry name" value="Prot_inhib_I29"/>
</dbReference>
<feature type="domain" description="Cathepsin propeptide inhibitor" evidence="9">
    <location>
        <begin position="39"/>
        <end position="95"/>
    </location>
</feature>
<dbReference type="Pfam" id="PF08246">
    <property type="entry name" value="Inhibitor_I29"/>
    <property type="match status" value="1"/>
</dbReference>
<dbReference type="FunFam" id="3.90.70.10:FF:000023">
    <property type="entry name" value="Senescence-specific cysteine protease SAG39"/>
    <property type="match status" value="1"/>
</dbReference>
<dbReference type="EMBL" id="LC129244">
    <property type="protein sequence ID" value="BAW35427.1"/>
    <property type="molecule type" value="mRNA"/>
</dbReference>
<dbReference type="InterPro" id="IPR025661">
    <property type="entry name" value="Pept_asp_AS"/>
</dbReference>
<reference evidence="10" key="1">
    <citation type="submission" date="2016-03" db="EMBL/GenBank/DDBJ databases">
        <title>Digestive enzymes of carnivorous plants.</title>
        <authorList>
            <person name="Fukushima K."/>
            <person name="Hasebe M."/>
        </authorList>
    </citation>
    <scope>NUCLEOTIDE SEQUENCE</scope>
</reference>
<dbReference type="GO" id="GO:0008234">
    <property type="term" value="F:cysteine-type peptidase activity"/>
    <property type="evidence" value="ECO:0007669"/>
    <property type="project" value="UniProtKB-KW"/>
</dbReference>
<dbReference type="InterPro" id="IPR000169">
    <property type="entry name" value="Pept_cys_AS"/>
</dbReference>
<keyword evidence="4" id="KW-0378">Hydrolase</keyword>
<evidence type="ECO:0000256" key="5">
    <source>
        <dbReference type="ARBA" id="ARBA00022807"/>
    </source>
</evidence>
<evidence type="ECO:0000256" key="3">
    <source>
        <dbReference type="ARBA" id="ARBA00022729"/>
    </source>
</evidence>
<dbReference type="AlphaFoldDB" id="A0A1L7NZT0"/>
<evidence type="ECO:0000259" key="9">
    <source>
        <dbReference type="SMART" id="SM00848"/>
    </source>
</evidence>
<evidence type="ECO:0000313" key="10">
    <source>
        <dbReference type="EMBL" id="BAW35427.1"/>
    </source>
</evidence>
<dbReference type="GO" id="GO:0006508">
    <property type="term" value="P:proteolysis"/>
    <property type="evidence" value="ECO:0007669"/>
    <property type="project" value="UniProtKB-KW"/>
</dbReference>
<dbReference type="PRINTS" id="PR00705">
    <property type="entry name" value="PAPAIN"/>
</dbReference>
<organism evidence="10">
    <name type="scientific">Drosera adelae</name>
    <dbReference type="NCBI Taxonomy" id="173387"/>
    <lineage>
        <taxon>Eukaryota</taxon>
        <taxon>Viridiplantae</taxon>
        <taxon>Streptophyta</taxon>
        <taxon>Embryophyta</taxon>
        <taxon>Tracheophyta</taxon>
        <taxon>Spermatophyta</taxon>
        <taxon>Magnoliopsida</taxon>
        <taxon>eudicotyledons</taxon>
        <taxon>Gunneridae</taxon>
        <taxon>Pentapetalae</taxon>
        <taxon>Caryophyllales</taxon>
        <taxon>Droseraceae</taxon>
        <taxon>Drosera</taxon>
    </lineage>
</organism>
<evidence type="ECO:0000256" key="2">
    <source>
        <dbReference type="ARBA" id="ARBA00022670"/>
    </source>
</evidence>
<evidence type="ECO:0000259" key="8">
    <source>
        <dbReference type="SMART" id="SM00645"/>
    </source>
</evidence>
<proteinExistence type="evidence at transcript level"/>
<feature type="signal peptide" evidence="7">
    <location>
        <begin position="1"/>
        <end position="22"/>
    </location>
</feature>
<dbReference type="InterPro" id="IPR013128">
    <property type="entry name" value="Peptidase_C1A"/>
</dbReference>
<dbReference type="SUPFAM" id="SSF54001">
    <property type="entry name" value="Cysteine proteinases"/>
    <property type="match status" value="1"/>
</dbReference>
<keyword evidence="5" id="KW-0788">Thiol protease</keyword>
<dbReference type="Pfam" id="PF00112">
    <property type="entry name" value="Peptidase_C1"/>
    <property type="match status" value="1"/>
</dbReference>
<accession>A0A1L7NZT0</accession>
<evidence type="ECO:0000256" key="7">
    <source>
        <dbReference type="SAM" id="SignalP"/>
    </source>
</evidence>
<keyword evidence="3 7" id="KW-0732">Signal</keyword>
<feature type="domain" description="Peptidase C1A papain C-terminal" evidence="8">
    <location>
        <begin position="125"/>
        <end position="340"/>
    </location>
</feature>
<dbReference type="SMART" id="SM00645">
    <property type="entry name" value="Pept_C1"/>
    <property type="match status" value="1"/>
</dbReference>
<evidence type="ECO:0000256" key="6">
    <source>
        <dbReference type="ARBA" id="ARBA00023157"/>
    </source>
</evidence>
<dbReference type="SMR" id="A0A1L7NZT0"/>
<dbReference type="InterPro" id="IPR039417">
    <property type="entry name" value="Peptidase_C1A_papain-like"/>
</dbReference>
<name>A0A1L7NZT0_9CARY</name>
<protein>
    <submittedName>
        <fullName evidence="10">Cysteine protease</fullName>
    </submittedName>
</protein>
<dbReference type="PROSITE" id="PS00640">
    <property type="entry name" value="THIOL_PROTEASE_ASN"/>
    <property type="match status" value="1"/>
</dbReference>
<evidence type="ECO:0000256" key="4">
    <source>
        <dbReference type="ARBA" id="ARBA00022801"/>
    </source>
</evidence>
<keyword evidence="6" id="KW-1015">Disulfide bond</keyword>
<comment type="similarity">
    <text evidence="1">Belongs to the peptidase C1 family.</text>
</comment>
<dbReference type="PROSITE" id="PS00139">
    <property type="entry name" value="THIOL_PROTEASE_CYS"/>
    <property type="match status" value="1"/>
</dbReference>
<feature type="chain" id="PRO_5018742390" evidence="7">
    <location>
        <begin position="23"/>
        <end position="341"/>
    </location>
</feature>
<dbReference type="CDD" id="cd02248">
    <property type="entry name" value="Peptidase_C1A"/>
    <property type="match status" value="1"/>
</dbReference>
<keyword evidence="2 10" id="KW-0645">Protease</keyword>
<dbReference type="InterPro" id="IPR000668">
    <property type="entry name" value="Peptidase_C1A_C"/>
</dbReference>
<dbReference type="Gene3D" id="3.90.70.10">
    <property type="entry name" value="Cysteine proteinases"/>
    <property type="match status" value="1"/>
</dbReference>